<dbReference type="AlphaFoldDB" id="A0A2S2P984"/>
<proteinExistence type="predicted"/>
<evidence type="ECO:0000313" key="1">
    <source>
        <dbReference type="EMBL" id="MBY26023.1"/>
    </source>
</evidence>
<dbReference type="EMBL" id="GGMR01013404">
    <property type="protein sequence ID" value="MBY26023.1"/>
    <property type="molecule type" value="Transcribed_RNA"/>
</dbReference>
<name>A0A2S2P984_SCHGA</name>
<gene>
    <name evidence="1" type="ORF">g.56827</name>
</gene>
<accession>A0A2S2P984</accession>
<reference evidence="1" key="1">
    <citation type="submission" date="2018-04" db="EMBL/GenBank/DDBJ databases">
        <title>Transcriptome of Schizaphis graminum biotype I.</title>
        <authorList>
            <person name="Scully E.D."/>
            <person name="Geib S.M."/>
            <person name="Palmer N.A."/>
            <person name="Koch K."/>
            <person name="Bradshaw J."/>
            <person name="Heng-Moss T."/>
            <person name="Sarath G."/>
        </authorList>
    </citation>
    <scope>NUCLEOTIDE SEQUENCE</scope>
</reference>
<sequence length="179" mass="20681">MDIYISINFHSHLDNICCKALKMLGFIKRICNEFKLTSSIKTLYCAYVRSILEYGAVVWDPSTSCGKDQIERVQRKFLNYVAFILSIDHPPHDYTPILNKLGISSLVDRRKDANLKFLRLLIDGCIDSPVLLSMINFKVPFSAVRQIYPFFIPKCNTNYSENQPILRMMRMANSDPSFL</sequence>
<organism evidence="1">
    <name type="scientific">Schizaphis graminum</name>
    <name type="common">Green bug aphid</name>
    <dbReference type="NCBI Taxonomy" id="13262"/>
    <lineage>
        <taxon>Eukaryota</taxon>
        <taxon>Metazoa</taxon>
        <taxon>Ecdysozoa</taxon>
        <taxon>Arthropoda</taxon>
        <taxon>Hexapoda</taxon>
        <taxon>Insecta</taxon>
        <taxon>Pterygota</taxon>
        <taxon>Neoptera</taxon>
        <taxon>Paraneoptera</taxon>
        <taxon>Hemiptera</taxon>
        <taxon>Sternorrhyncha</taxon>
        <taxon>Aphidomorpha</taxon>
        <taxon>Aphidoidea</taxon>
        <taxon>Aphididae</taxon>
        <taxon>Aphidini</taxon>
        <taxon>Schizaphis</taxon>
    </lineage>
</organism>
<protein>
    <recommendedName>
        <fullName evidence="2">RNA-directed DNA polymerase</fullName>
    </recommendedName>
</protein>
<evidence type="ECO:0008006" key="2">
    <source>
        <dbReference type="Google" id="ProtNLM"/>
    </source>
</evidence>